<feature type="transmembrane region" description="Helical" evidence="1">
    <location>
        <begin position="261"/>
        <end position="283"/>
    </location>
</feature>
<feature type="transmembrane region" description="Helical" evidence="1">
    <location>
        <begin position="190"/>
        <end position="211"/>
    </location>
</feature>
<evidence type="ECO:0000313" key="2">
    <source>
        <dbReference type="EMBL" id="QOU18757.1"/>
    </source>
</evidence>
<organism evidence="2 3">
    <name type="scientific">Dekkera bruxellensis</name>
    <name type="common">Brettanomyces custersii</name>
    <dbReference type="NCBI Taxonomy" id="5007"/>
    <lineage>
        <taxon>Eukaryota</taxon>
        <taxon>Fungi</taxon>
        <taxon>Dikarya</taxon>
        <taxon>Ascomycota</taxon>
        <taxon>Saccharomycotina</taxon>
        <taxon>Pichiomycetes</taxon>
        <taxon>Pichiales</taxon>
        <taxon>Pichiaceae</taxon>
        <taxon>Brettanomyces</taxon>
    </lineage>
</organism>
<reference evidence="2" key="1">
    <citation type="submission" date="2020-10" db="EMBL/GenBank/DDBJ databases">
        <authorList>
            <person name="Palmer J.M."/>
        </authorList>
    </citation>
    <scope>NUCLEOTIDE SEQUENCE</scope>
    <source>
        <strain evidence="2">UCD 2041</strain>
    </source>
</reference>
<dbReference type="PANTHER" id="PTHR12822">
    <property type="entry name" value="PROTEIN YIPF"/>
    <property type="match status" value="1"/>
</dbReference>
<dbReference type="GO" id="GO:0016192">
    <property type="term" value="P:vesicle-mediated transport"/>
    <property type="evidence" value="ECO:0007669"/>
    <property type="project" value="InterPro"/>
</dbReference>
<sequence length="287" mass="32359">MSDPFQIDDDDMVIEPDHLVNKNTSSAHDSMQDVEFNADTSVSGNMTTQPASSPKKSYNGGPFSLNYYRRYFDISTLDFFKSCYRSLNPLSKLDSYEFQEVGDLYGPIWVTATLIFLLFFCNSFAELLSSLGHSKDDKDVVIHVNYFKIILSSINLLYGYTFLVPTVLWAVLKFYLKVADLAPLTRFISIYAYANLLWVPAAVLSIFRGLLSSHRFLDGCLKWGCILLGCVLSGCSILVKLNQYFHIVFSNENAEEQKKHILLLMSLLAIPHLGFALAVKVAFFGTL</sequence>
<dbReference type="KEGG" id="bbrx:BRETT_001825"/>
<evidence type="ECO:0000313" key="3">
    <source>
        <dbReference type="Proteomes" id="UP000663131"/>
    </source>
</evidence>
<dbReference type="EMBL" id="CP063132">
    <property type="protein sequence ID" value="QOU18757.1"/>
    <property type="molecule type" value="Genomic_DNA"/>
</dbReference>
<reference evidence="2" key="2">
    <citation type="journal article" name="BMC Genomics">
        <title>New genome assemblies reveal patterns of domestication and adaptation across Brettanomyces (Dekkera) species.</title>
        <authorList>
            <person name="Roach M.J."/>
            <person name="Borneman A.R."/>
        </authorList>
    </citation>
    <scope>NUCLEOTIDE SEQUENCE</scope>
    <source>
        <strain evidence="2">UCD 2041</strain>
    </source>
</reference>
<dbReference type="InterPro" id="IPR039765">
    <property type="entry name" value="Yip5/YIPF1/YIPF2"/>
</dbReference>
<keyword evidence="1" id="KW-1133">Transmembrane helix</keyword>
<evidence type="ECO:0008006" key="4">
    <source>
        <dbReference type="Google" id="ProtNLM"/>
    </source>
</evidence>
<feature type="transmembrane region" description="Helical" evidence="1">
    <location>
        <begin position="223"/>
        <end position="241"/>
    </location>
</feature>
<name>A0A871QYS7_DEKBR</name>
<keyword evidence="1" id="KW-0472">Membrane</keyword>
<dbReference type="AlphaFoldDB" id="A0A871QYS7"/>
<feature type="transmembrane region" description="Helical" evidence="1">
    <location>
        <begin position="146"/>
        <end position="170"/>
    </location>
</feature>
<dbReference type="OrthoDB" id="10256463at2759"/>
<keyword evidence="1" id="KW-0812">Transmembrane</keyword>
<dbReference type="Proteomes" id="UP000663131">
    <property type="component" value="Chromosome 4"/>
</dbReference>
<dbReference type="RefSeq" id="XP_041135250.1">
    <property type="nucleotide sequence ID" value="XM_041280367.1"/>
</dbReference>
<accession>A0A871QYS7</accession>
<dbReference type="GeneID" id="64573749"/>
<evidence type="ECO:0000256" key="1">
    <source>
        <dbReference type="SAM" id="Phobius"/>
    </source>
</evidence>
<dbReference type="PANTHER" id="PTHR12822:SF2">
    <property type="entry name" value="PROTEIN YIPF"/>
    <property type="match status" value="1"/>
</dbReference>
<dbReference type="GO" id="GO:0005794">
    <property type="term" value="C:Golgi apparatus"/>
    <property type="evidence" value="ECO:0007669"/>
    <property type="project" value="InterPro"/>
</dbReference>
<dbReference type="GO" id="GO:0031267">
    <property type="term" value="F:small GTPase binding"/>
    <property type="evidence" value="ECO:0007669"/>
    <property type="project" value="InterPro"/>
</dbReference>
<protein>
    <recommendedName>
        <fullName evidence="4">Protein YIP</fullName>
    </recommendedName>
</protein>
<proteinExistence type="predicted"/>
<gene>
    <name evidence="2" type="ORF">BRETT_001825</name>
</gene>
<feature type="transmembrane region" description="Helical" evidence="1">
    <location>
        <begin position="104"/>
        <end position="125"/>
    </location>
</feature>